<comment type="caution">
    <text evidence="2">The sequence shown here is derived from an EMBL/GenBank/DDBJ whole genome shotgun (WGS) entry which is preliminary data.</text>
</comment>
<organism evidence="2 3">
    <name type="scientific">Hymenobacter telluris</name>
    <dbReference type="NCBI Taxonomy" id="2816474"/>
    <lineage>
        <taxon>Bacteria</taxon>
        <taxon>Pseudomonadati</taxon>
        <taxon>Bacteroidota</taxon>
        <taxon>Cytophagia</taxon>
        <taxon>Cytophagales</taxon>
        <taxon>Hymenobacteraceae</taxon>
        <taxon>Hymenobacter</taxon>
    </lineage>
</organism>
<feature type="transmembrane region" description="Helical" evidence="1">
    <location>
        <begin position="61"/>
        <end position="79"/>
    </location>
</feature>
<reference evidence="2" key="1">
    <citation type="submission" date="2021-03" db="EMBL/GenBank/DDBJ databases">
        <authorList>
            <person name="Kim M.K."/>
        </authorList>
    </citation>
    <scope>NUCLEOTIDE SEQUENCE</scope>
    <source>
        <strain evidence="2">BT186</strain>
    </source>
</reference>
<dbReference type="Pfam" id="PF10947">
    <property type="entry name" value="DUF2628"/>
    <property type="match status" value="1"/>
</dbReference>
<dbReference type="Proteomes" id="UP000664144">
    <property type="component" value="Unassembled WGS sequence"/>
</dbReference>
<sequence>MANRSIPIEIEDEHAWVFFGKNAEYYIQLWQLRRQGKILNFNISAFFAGVFWLAYRRMYFVLFLLLVVLFVEVSIEQAVLGDDRGQGTTIVINLIHASLLGLFGNAIYLWDAERKIGKVLRQQLPKEETLVRLRQAGSVSWWFLPVSISLVGAYVWLLKWLSEQPTL</sequence>
<accession>A0A939EW51</accession>
<dbReference type="AlphaFoldDB" id="A0A939EW51"/>
<dbReference type="RefSeq" id="WP_206984054.1">
    <property type="nucleotide sequence ID" value="NZ_JAFLQZ010000004.1"/>
</dbReference>
<protein>
    <submittedName>
        <fullName evidence="2">DUF2628 domain-containing protein</fullName>
    </submittedName>
</protein>
<feature type="transmembrane region" description="Helical" evidence="1">
    <location>
        <begin position="38"/>
        <end position="55"/>
    </location>
</feature>
<evidence type="ECO:0000313" key="2">
    <source>
        <dbReference type="EMBL" id="MBO0358131.1"/>
    </source>
</evidence>
<keyword evidence="1" id="KW-0472">Membrane</keyword>
<evidence type="ECO:0000313" key="3">
    <source>
        <dbReference type="Proteomes" id="UP000664144"/>
    </source>
</evidence>
<feature type="transmembrane region" description="Helical" evidence="1">
    <location>
        <begin position="91"/>
        <end position="110"/>
    </location>
</feature>
<gene>
    <name evidence="2" type="ORF">J0X19_09265</name>
</gene>
<keyword evidence="1" id="KW-1133">Transmembrane helix</keyword>
<keyword evidence="3" id="KW-1185">Reference proteome</keyword>
<feature type="transmembrane region" description="Helical" evidence="1">
    <location>
        <begin position="139"/>
        <end position="158"/>
    </location>
</feature>
<keyword evidence="1" id="KW-0812">Transmembrane</keyword>
<evidence type="ECO:0000256" key="1">
    <source>
        <dbReference type="SAM" id="Phobius"/>
    </source>
</evidence>
<dbReference type="InterPro" id="IPR024399">
    <property type="entry name" value="DUF2628"/>
</dbReference>
<name>A0A939EW51_9BACT</name>
<dbReference type="EMBL" id="JAFLQZ010000004">
    <property type="protein sequence ID" value="MBO0358131.1"/>
    <property type="molecule type" value="Genomic_DNA"/>
</dbReference>
<proteinExistence type="predicted"/>